<dbReference type="STRING" id="197479.BFW38_13670"/>
<evidence type="ECO:0008006" key="7">
    <source>
        <dbReference type="Google" id="ProtNLM"/>
    </source>
</evidence>
<dbReference type="Proteomes" id="UP000094291">
    <property type="component" value="Unassembled WGS sequence"/>
</dbReference>
<dbReference type="InterPro" id="IPR022385">
    <property type="entry name" value="Rhs_assc_core"/>
</dbReference>
<reference evidence="5 6" key="1">
    <citation type="submission" date="2016-08" db="EMBL/GenBank/DDBJ databases">
        <authorList>
            <person name="Seilhamer J.J."/>
        </authorList>
    </citation>
    <scope>NUCLEOTIDE SEQUENCE [LARGE SCALE GENOMIC DNA]</scope>
    <source>
        <strain evidence="5 6">PH27A</strain>
    </source>
</reference>
<dbReference type="EMBL" id="MDTQ01000001">
    <property type="protein sequence ID" value="ODC04425.1"/>
    <property type="molecule type" value="Genomic_DNA"/>
</dbReference>
<feature type="region of interest" description="Disordered" evidence="2">
    <location>
        <begin position="799"/>
        <end position="822"/>
    </location>
</feature>
<dbReference type="AlphaFoldDB" id="A0A1E2VCP4"/>
<evidence type="ECO:0000313" key="5">
    <source>
        <dbReference type="EMBL" id="ODC04425.1"/>
    </source>
</evidence>
<comment type="caution">
    <text evidence="5">The sequence shown here is derived from an EMBL/GenBank/DDBJ whole genome shotgun (WGS) entry which is preliminary data.</text>
</comment>
<accession>A0A1E2VCP4</accession>
<gene>
    <name evidence="5" type="ORF">BFW38_13670</name>
</gene>
<keyword evidence="6" id="KW-1185">Reference proteome</keyword>
<dbReference type="InterPro" id="IPR031325">
    <property type="entry name" value="RHS_repeat"/>
</dbReference>
<evidence type="ECO:0000256" key="1">
    <source>
        <dbReference type="ARBA" id="ARBA00022737"/>
    </source>
</evidence>
<dbReference type="Pfam" id="PF05593">
    <property type="entry name" value="RHS_repeat"/>
    <property type="match status" value="4"/>
</dbReference>
<evidence type="ECO:0000259" key="3">
    <source>
        <dbReference type="Pfam" id="PF20148"/>
    </source>
</evidence>
<dbReference type="InterPro" id="IPR050708">
    <property type="entry name" value="T6SS_VgrG/RHS"/>
</dbReference>
<dbReference type="InterPro" id="IPR006530">
    <property type="entry name" value="YD"/>
</dbReference>
<keyword evidence="1" id="KW-0677">Repeat</keyword>
<dbReference type="OrthoDB" id="9815414at2"/>
<dbReference type="PANTHER" id="PTHR32305">
    <property type="match status" value="1"/>
</dbReference>
<evidence type="ECO:0000259" key="4">
    <source>
        <dbReference type="Pfam" id="PF25023"/>
    </source>
</evidence>
<proteinExistence type="predicted"/>
<dbReference type="PANTHER" id="PTHR32305:SF15">
    <property type="entry name" value="PROTEIN RHSA-RELATED"/>
    <property type="match status" value="1"/>
</dbReference>
<sequence length="1280" mass="143047">MNLPMPALPTGGASPLALNAPEIIEGLADRCSSCEPSVGNPVNPMLGVKLLPAETDFALPAPRPFSFSRGYLSSNARVGSLGQGWSIPGEGSFITLSQTACELHDAQGRVITFSALGAGEERYSQTEQLWIRRGLALQGDRISLSPRWVAVSDRLQQDADVIAVTDGTLCYLFTRPAEPEGRPSSSPWRLTAECDRNGYTTTYHWHEDRLSRVTDSAGRDYTFHYASVTEAGDGDTGDRLVGVQLVETSQMALTEPHLGQDEPEIGRWLVRYDYSSAGDLRAVHHRDERLAREFEWRQHILVAHRVPGGVAMRYEWDQYTPEGRVTAQHEAQGLSRHFQYLAHQTLVTDSLGREERYHFAGEGVGQRWVAHTRADGSQLRFHYDRAGRRIATVDPLGRETRLERDEKGQLIAQVMPGGERWTIERNAQGLPVGMTGPEQTRWTIQRNERGNPVSVTGPNGTTTHDYDDPALPDRPTTITDPSGARRHFVWNSRGQLQVETDCSHHATRYDYDADDQLEAVTNALGETHRMSHDVMGRRLNHELPDGALWQQHYDRQGRASSLEDPLGGLQQIEYDAAGRPIAQTYTDGSRQEVLYDQAGRITELVLGNGARYRFSYDAMDRVIREENPDGRDQRFEYDAAGQLIARTEMNRLGPDEQPLTTRYTYDANGRLIERHLPETEQAPALCEVFAWRADGHLSRAHNAHSDVLFHYDDAGRLAGEQQRHCVRAAQADAITENEDWSWQAQHRFTETGAPATSQWGALPECAWLTYGSGHLLGLNVPALGLDLTFEPDALHRETQRQFSVDHQAASQSSLPQSSAPQPLVPQRLVLERGYTTTGQVTHLATQGVLNGLHQHFDYDALGRMTHRETGAPHSNNAQRIDYIFDEAGRLIGSQHGPQTHHYPMDAAGNRLAPLDDGMTASSSHNQIHHLDGVDYRYDGAGNLIERCQPHGERLTMGYDAANRLVHLRRIDTHGQTLEVDYHYDPLGRRTQKIVTEADGTTGTTHYGWDGDHLVHEDLPGPISTTVIYEPGGFVPMLRIDHDGDDTRTSAYVTDALGTPMQLLDPDGTVRWQAQPDDWAAVHNETGDTRQPIRFQGQWHDEESGLYYNRHRYYDPQQGRYITQDPIGLKGGTNLYGYVGDPTSAIDPLGLTGRLIVGVAEEAICYSVNDLNEASIEQIDAIERHWNAARTELKMRREESCQKQRDTLLGFNSGLTEEEISASFNQCMNDAASADNVQAIADMENIMKLRQNNPLDGSEVSMIKTYCSLMSVPDSFKRPAR</sequence>
<protein>
    <recommendedName>
        <fullName evidence="7">Type IV secretion protein Rhs</fullName>
    </recommendedName>
</protein>
<dbReference type="NCBIfam" id="TIGR01643">
    <property type="entry name" value="YD_repeat_2x"/>
    <property type="match status" value="9"/>
</dbReference>
<organism evidence="5 6">
    <name type="scientific">Terasakiispira papahanaumokuakeensis</name>
    <dbReference type="NCBI Taxonomy" id="197479"/>
    <lineage>
        <taxon>Bacteria</taxon>
        <taxon>Pseudomonadati</taxon>
        <taxon>Pseudomonadota</taxon>
        <taxon>Gammaproteobacteria</taxon>
        <taxon>Oceanospirillales</taxon>
        <taxon>Terasakiispira</taxon>
    </lineage>
</organism>
<evidence type="ECO:0000313" key="6">
    <source>
        <dbReference type="Proteomes" id="UP000094291"/>
    </source>
</evidence>
<evidence type="ECO:0000256" key="2">
    <source>
        <dbReference type="SAM" id="MobiDB-lite"/>
    </source>
</evidence>
<name>A0A1E2VCP4_9GAMM</name>
<dbReference type="Pfam" id="PF20148">
    <property type="entry name" value="DUF6531"/>
    <property type="match status" value="1"/>
</dbReference>
<feature type="domain" description="Teneurin-like YD-shell" evidence="4">
    <location>
        <begin position="852"/>
        <end position="1124"/>
    </location>
</feature>
<dbReference type="InterPro" id="IPR045351">
    <property type="entry name" value="DUF6531"/>
</dbReference>
<dbReference type="InterPro" id="IPR056823">
    <property type="entry name" value="TEN-like_YD-shell"/>
</dbReference>
<dbReference type="Gene3D" id="2.180.10.10">
    <property type="entry name" value="RHS repeat-associated core"/>
    <property type="match status" value="2"/>
</dbReference>
<feature type="domain" description="DUF6531" evidence="3">
    <location>
        <begin position="39"/>
        <end position="113"/>
    </location>
</feature>
<feature type="domain" description="Teneurin-like YD-shell" evidence="4">
    <location>
        <begin position="595"/>
        <end position="723"/>
    </location>
</feature>
<feature type="region of interest" description="Disordered" evidence="2">
    <location>
        <begin position="447"/>
        <end position="482"/>
    </location>
</feature>
<feature type="compositionally biased region" description="Low complexity" evidence="2">
    <location>
        <begin position="807"/>
        <end position="822"/>
    </location>
</feature>
<dbReference type="Pfam" id="PF25023">
    <property type="entry name" value="TEN_YD-shell"/>
    <property type="match status" value="2"/>
</dbReference>
<dbReference type="NCBIfam" id="TIGR03696">
    <property type="entry name" value="Rhs_assc_core"/>
    <property type="match status" value="1"/>
</dbReference>
<feature type="compositionally biased region" description="Polar residues" evidence="2">
    <location>
        <begin position="453"/>
        <end position="463"/>
    </location>
</feature>